<evidence type="ECO:0000313" key="17">
    <source>
        <dbReference type="Proteomes" id="UP001497482"/>
    </source>
</evidence>
<evidence type="ECO:0000256" key="14">
    <source>
        <dbReference type="SAM" id="SignalP"/>
    </source>
</evidence>
<feature type="disulfide bond" evidence="12">
    <location>
        <begin position="49"/>
        <end position="59"/>
    </location>
</feature>
<keyword evidence="5 13" id="KW-0812">Transmembrane</keyword>
<feature type="signal peptide" evidence="14">
    <location>
        <begin position="1"/>
        <end position="24"/>
    </location>
</feature>
<dbReference type="GO" id="GO:0005154">
    <property type="term" value="F:epidermal growth factor receptor binding"/>
    <property type="evidence" value="ECO:0007669"/>
    <property type="project" value="TreeGrafter"/>
</dbReference>
<dbReference type="Gene3D" id="2.10.25.10">
    <property type="entry name" value="Laminin"/>
    <property type="match status" value="1"/>
</dbReference>
<feature type="transmembrane region" description="Helical" evidence="13">
    <location>
        <begin position="96"/>
        <end position="118"/>
    </location>
</feature>
<evidence type="ECO:0000256" key="4">
    <source>
        <dbReference type="ARBA" id="ARBA00022536"/>
    </source>
</evidence>
<keyword evidence="17" id="KW-1185">Reference proteome</keyword>
<evidence type="ECO:0000256" key="13">
    <source>
        <dbReference type="SAM" id="Phobius"/>
    </source>
</evidence>
<evidence type="ECO:0000256" key="5">
    <source>
        <dbReference type="ARBA" id="ARBA00022692"/>
    </source>
</evidence>
<accession>A0AAV2MP78</accession>
<evidence type="ECO:0000256" key="10">
    <source>
        <dbReference type="ARBA" id="ARBA00023157"/>
    </source>
</evidence>
<keyword evidence="11" id="KW-0325">Glycoprotein</keyword>
<dbReference type="GO" id="GO:0007173">
    <property type="term" value="P:epidermal growth factor receptor signaling pathway"/>
    <property type="evidence" value="ECO:0007669"/>
    <property type="project" value="TreeGrafter"/>
</dbReference>
<evidence type="ECO:0000256" key="9">
    <source>
        <dbReference type="ARBA" id="ARBA00023136"/>
    </source>
</evidence>
<dbReference type="GO" id="GO:0008083">
    <property type="term" value="F:growth factor activity"/>
    <property type="evidence" value="ECO:0007669"/>
    <property type="project" value="UniProtKB-KW"/>
</dbReference>
<reference evidence="16 17" key="1">
    <citation type="submission" date="2024-04" db="EMBL/GenBank/DDBJ databases">
        <authorList>
            <person name="Waldvogel A.-M."/>
            <person name="Schoenle A."/>
        </authorList>
    </citation>
    <scope>NUCLEOTIDE SEQUENCE [LARGE SCALE GENOMIC DNA]</scope>
</reference>
<dbReference type="AlphaFoldDB" id="A0AAV2MP78"/>
<protein>
    <recommendedName>
        <fullName evidence="15">EGF-like domain-containing protein</fullName>
    </recommendedName>
</protein>
<evidence type="ECO:0000256" key="7">
    <source>
        <dbReference type="ARBA" id="ARBA00022989"/>
    </source>
</evidence>
<dbReference type="PANTHER" id="PTHR10740:SF11">
    <property type="entry name" value="PROEPIREGULIN"/>
    <property type="match status" value="1"/>
</dbReference>
<dbReference type="GO" id="GO:0005615">
    <property type="term" value="C:extracellular space"/>
    <property type="evidence" value="ECO:0007669"/>
    <property type="project" value="TreeGrafter"/>
</dbReference>
<dbReference type="Proteomes" id="UP001497482">
    <property type="component" value="Chromosome 9"/>
</dbReference>
<evidence type="ECO:0000256" key="11">
    <source>
        <dbReference type="ARBA" id="ARBA00023180"/>
    </source>
</evidence>
<feature type="chain" id="PRO_5043348717" description="EGF-like domain-containing protein" evidence="14">
    <location>
        <begin position="25"/>
        <end position="138"/>
    </location>
</feature>
<evidence type="ECO:0000256" key="3">
    <source>
        <dbReference type="ARBA" id="ARBA00022525"/>
    </source>
</evidence>
<dbReference type="PROSITE" id="PS00022">
    <property type="entry name" value="EGF_1"/>
    <property type="match status" value="1"/>
</dbReference>
<evidence type="ECO:0000256" key="6">
    <source>
        <dbReference type="ARBA" id="ARBA00022729"/>
    </source>
</evidence>
<keyword evidence="3" id="KW-0964">Secreted</keyword>
<proteinExistence type="predicted"/>
<keyword evidence="6 14" id="KW-0732">Signal</keyword>
<keyword evidence="10 12" id="KW-1015">Disulfide bond</keyword>
<organism evidence="16 17">
    <name type="scientific">Knipowitschia caucasica</name>
    <name type="common">Caucasian dwarf goby</name>
    <name type="synonym">Pomatoschistus caucasicus</name>
    <dbReference type="NCBI Taxonomy" id="637954"/>
    <lineage>
        <taxon>Eukaryota</taxon>
        <taxon>Metazoa</taxon>
        <taxon>Chordata</taxon>
        <taxon>Craniata</taxon>
        <taxon>Vertebrata</taxon>
        <taxon>Euteleostomi</taxon>
        <taxon>Actinopterygii</taxon>
        <taxon>Neopterygii</taxon>
        <taxon>Teleostei</taxon>
        <taxon>Neoteleostei</taxon>
        <taxon>Acanthomorphata</taxon>
        <taxon>Gobiaria</taxon>
        <taxon>Gobiiformes</taxon>
        <taxon>Gobioidei</taxon>
        <taxon>Gobiidae</taxon>
        <taxon>Gobiinae</taxon>
        <taxon>Knipowitschia</taxon>
    </lineage>
</organism>
<dbReference type="GO" id="GO:0008284">
    <property type="term" value="P:positive regulation of cell population proliferation"/>
    <property type="evidence" value="ECO:0007669"/>
    <property type="project" value="TreeGrafter"/>
</dbReference>
<keyword evidence="9 13" id="KW-0472">Membrane</keyword>
<dbReference type="GO" id="GO:0016020">
    <property type="term" value="C:membrane"/>
    <property type="evidence" value="ECO:0007669"/>
    <property type="project" value="UniProtKB-SubCell"/>
</dbReference>
<dbReference type="GO" id="GO:0045840">
    <property type="term" value="P:positive regulation of mitotic nuclear division"/>
    <property type="evidence" value="ECO:0007669"/>
    <property type="project" value="TreeGrafter"/>
</dbReference>
<dbReference type="EMBL" id="OZ035831">
    <property type="protein sequence ID" value="CAL1614851.1"/>
    <property type="molecule type" value="Genomic_DNA"/>
</dbReference>
<evidence type="ECO:0000256" key="2">
    <source>
        <dbReference type="ARBA" id="ARBA00004613"/>
    </source>
</evidence>
<feature type="disulfide bond" evidence="12">
    <location>
        <begin position="72"/>
        <end position="81"/>
    </location>
</feature>
<evidence type="ECO:0000256" key="8">
    <source>
        <dbReference type="ARBA" id="ARBA00023030"/>
    </source>
</evidence>
<dbReference type="PROSITE" id="PS50026">
    <property type="entry name" value="EGF_3"/>
    <property type="match status" value="1"/>
</dbReference>
<evidence type="ECO:0000256" key="12">
    <source>
        <dbReference type="PROSITE-ProRule" id="PRU00076"/>
    </source>
</evidence>
<feature type="domain" description="EGF-like" evidence="15">
    <location>
        <begin position="45"/>
        <end position="82"/>
    </location>
</feature>
<keyword evidence="7 13" id="KW-1133">Transmembrane helix</keyword>
<evidence type="ECO:0000259" key="15">
    <source>
        <dbReference type="PROSITE" id="PS50026"/>
    </source>
</evidence>
<keyword evidence="4 12" id="KW-0245">EGF-like domain</keyword>
<dbReference type="InterPro" id="IPR000742">
    <property type="entry name" value="EGF"/>
</dbReference>
<dbReference type="SUPFAM" id="SSF57196">
    <property type="entry name" value="EGF/Laminin"/>
    <property type="match status" value="1"/>
</dbReference>
<sequence>MRIHGGCTFALVFCEALLWSLVLSRSSTPDVISAGEQRPRVAQRSLLSCDHYCLNNGQCVFLVELNVNHCKCELGFQGSRCEAPQLVMKPMKEEQVALIVVSVFLLSVGLGGALYFFCKWYRRKHLPKGRRYSAVESA</sequence>
<gene>
    <name evidence="16" type="ORF">KC01_LOCUS40882</name>
</gene>
<keyword evidence="8" id="KW-0339">Growth factor</keyword>
<feature type="disulfide bond" evidence="12">
    <location>
        <begin position="53"/>
        <end position="70"/>
    </location>
</feature>
<name>A0AAV2MP78_KNICA</name>
<evidence type="ECO:0000256" key="1">
    <source>
        <dbReference type="ARBA" id="ARBA00004479"/>
    </source>
</evidence>
<dbReference type="PANTHER" id="PTHR10740">
    <property type="entry name" value="TRANSFORMING GROWTH FACTOR ALPHA"/>
    <property type="match status" value="1"/>
</dbReference>
<comment type="subcellular location">
    <subcellularLocation>
        <location evidence="1">Membrane</location>
        <topology evidence="1">Single-pass type I membrane protein</topology>
    </subcellularLocation>
    <subcellularLocation>
        <location evidence="2">Secreted</location>
    </subcellularLocation>
</comment>
<evidence type="ECO:0000313" key="16">
    <source>
        <dbReference type="EMBL" id="CAL1614851.1"/>
    </source>
</evidence>
<dbReference type="PROSITE" id="PS01186">
    <property type="entry name" value="EGF_2"/>
    <property type="match status" value="1"/>
</dbReference>